<proteinExistence type="predicted"/>
<name>A0A318TFH1_9BRAD</name>
<evidence type="ECO:0000256" key="1">
    <source>
        <dbReference type="SAM" id="Phobius"/>
    </source>
</evidence>
<keyword evidence="1" id="KW-1133">Transmembrane helix</keyword>
<evidence type="ECO:0000313" key="3">
    <source>
        <dbReference type="Proteomes" id="UP000248148"/>
    </source>
</evidence>
<dbReference type="OrthoDB" id="8253942at2"/>
<dbReference type="AlphaFoldDB" id="A0A318TFH1"/>
<reference evidence="2 3" key="1">
    <citation type="submission" date="2018-06" db="EMBL/GenBank/DDBJ databases">
        <title>Genomic Encyclopedia of Archaeal and Bacterial Type Strains, Phase II (KMG-II): from individual species to whole genera.</title>
        <authorList>
            <person name="Goeker M."/>
        </authorList>
    </citation>
    <scope>NUCLEOTIDE SEQUENCE [LARGE SCALE GENOMIC DNA]</scope>
    <source>
        <strain evidence="2 3">JCM 11668</strain>
    </source>
</reference>
<accession>A0A318TFH1</accession>
<evidence type="ECO:0000313" key="2">
    <source>
        <dbReference type="EMBL" id="PYF02530.1"/>
    </source>
</evidence>
<dbReference type="EMBL" id="QJTI01000011">
    <property type="protein sequence ID" value="PYF02530.1"/>
    <property type="molecule type" value="Genomic_DNA"/>
</dbReference>
<gene>
    <name evidence="2" type="ORF">BJ122_11128</name>
</gene>
<keyword evidence="1" id="KW-0812">Transmembrane</keyword>
<protein>
    <submittedName>
        <fullName evidence="2">Uncharacterized protein</fullName>
    </submittedName>
</protein>
<dbReference type="Proteomes" id="UP000248148">
    <property type="component" value="Unassembled WGS sequence"/>
</dbReference>
<organism evidence="2 3">
    <name type="scientific">Rhodopseudomonas faecalis</name>
    <dbReference type="NCBI Taxonomy" id="99655"/>
    <lineage>
        <taxon>Bacteria</taxon>
        <taxon>Pseudomonadati</taxon>
        <taxon>Pseudomonadota</taxon>
        <taxon>Alphaproteobacteria</taxon>
        <taxon>Hyphomicrobiales</taxon>
        <taxon>Nitrobacteraceae</taxon>
        <taxon>Rhodopseudomonas</taxon>
    </lineage>
</organism>
<dbReference type="RefSeq" id="WP_146227179.1">
    <property type="nucleotide sequence ID" value="NZ_QJTI01000011.1"/>
</dbReference>
<keyword evidence="1" id="KW-0472">Membrane</keyword>
<keyword evidence="3" id="KW-1185">Reference proteome</keyword>
<comment type="caution">
    <text evidence="2">The sequence shown here is derived from an EMBL/GenBank/DDBJ whole genome shotgun (WGS) entry which is preliminary data.</text>
</comment>
<sequence length="62" mass="6874">MFVVAFLLAAAAAVFFSAGHGELPWSHDICRYGDVLCQQPSWLGIPALLSLIWALFLRVDRL</sequence>
<feature type="transmembrane region" description="Helical" evidence="1">
    <location>
        <begin position="41"/>
        <end position="59"/>
    </location>
</feature>